<accession>A0ACC1JV39</accession>
<feature type="non-terminal residue" evidence="1">
    <location>
        <position position="1"/>
    </location>
</feature>
<proteinExistence type="predicted"/>
<organism evidence="1 2">
    <name type="scientific">Coemansia nantahalensis</name>
    <dbReference type="NCBI Taxonomy" id="2789366"/>
    <lineage>
        <taxon>Eukaryota</taxon>
        <taxon>Fungi</taxon>
        <taxon>Fungi incertae sedis</taxon>
        <taxon>Zoopagomycota</taxon>
        <taxon>Kickxellomycotina</taxon>
        <taxon>Kickxellomycetes</taxon>
        <taxon>Kickxellales</taxon>
        <taxon>Kickxellaceae</taxon>
        <taxon>Coemansia</taxon>
    </lineage>
</organism>
<reference evidence="1" key="1">
    <citation type="submission" date="2022-07" db="EMBL/GenBank/DDBJ databases">
        <title>Phylogenomic reconstructions and comparative analyses of Kickxellomycotina fungi.</title>
        <authorList>
            <person name="Reynolds N.K."/>
            <person name="Stajich J.E."/>
            <person name="Barry K."/>
            <person name="Grigoriev I.V."/>
            <person name="Crous P."/>
            <person name="Smith M.E."/>
        </authorList>
    </citation>
    <scope>NUCLEOTIDE SEQUENCE</scope>
    <source>
        <strain evidence="1">CBS 109366</strain>
    </source>
</reference>
<name>A0ACC1JV39_9FUNG</name>
<dbReference type="EMBL" id="JANBUJ010001310">
    <property type="protein sequence ID" value="KAJ2767900.1"/>
    <property type="molecule type" value="Genomic_DNA"/>
</dbReference>
<keyword evidence="2" id="KW-1185">Reference proteome</keyword>
<gene>
    <name evidence="1" type="primary">SKO1</name>
    <name evidence="1" type="ORF">IWQ57_003765</name>
</gene>
<protein>
    <submittedName>
        <fullName evidence="1">Transcription factor</fullName>
    </submittedName>
</protein>
<comment type="caution">
    <text evidence="1">The sequence shown here is derived from an EMBL/GenBank/DDBJ whole genome shotgun (WGS) entry which is preliminary data.</text>
</comment>
<evidence type="ECO:0000313" key="2">
    <source>
        <dbReference type="Proteomes" id="UP001140234"/>
    </source>
</evidence>
<evidence type="ECO:0000313" key="1">
    <source>
        <dbReference type="EMBL" id="KAJ2767900.1"/>
    </source>
</evidence>
<dbReference type="Proteomes" id="UP001140234">
    <property type="component" value="Unassembled WGS sequence"/>
</dbReference>
<sequence>EESAGDDDEKRKLFLERNRQAAFKCRQRKKQHLQELQERYDYVVADNERLRAEFAQLRDYAMRARALLAAHADCPVARANGVFGPDALTYPAPMLPGGPDNAL</sequence>